<evidence type="ECO:0000256" key="9">
    <source>
        <dbReference type="ARBA" id="ARBA00022982"/>
    </source>
</evidence>
<keyword evidence="12" id="KW-1015">Disulfide bond</keyword>
<dbReference type="GO" id="GO:0005743">
    <property type="term" value="C:mitochondrial inner membrane"/>
    <property type="evidence" value="ECO:0007669"/>
    <property type="project" value="UniProtKB-SubCell"/>
</dbReference>
<reference evidence="13" key="1">
    <citation type="journal article" date="2019" name="Plant J.">
        <title>Chlorella vulgaris genome assembly and annotation reveals the molecular basis for metabolic acclimation to high light conditions.</title>
        <authorList>
            <person name="Cecchin M."/>
            <person name="Marcolungo L."/>
            <person name="Rossato M."/>
            <person name="Girolomoni L."/>
            <person name="Cosentino E."/>
            <person name="Cuine S."/>
            <person name="Li-Beisson Y."/>
            <person name="Delledonne M."/>
            <person name="Ballottari M."/>
        </authorList>
    </citation>
    <scope>NUCLEOTIDE SEQUENCE</scope>
    <source>
        <strain evidence="13">211/11P</strain>
    </source>
</reference>
<dbReference type="AlphaFoldDB" id="A0A9D4TNB3"/>
<proteinExistence type="inferred from homology"/>
<evidence type="ECO:0000313" key="14">
    <source>
        <dbReference type="Proteomes" id="UP001055712"/>
    </source>
</evidence>
<evidence type="ECO:0000256" key="10">
    <source>
        <dbReference type="ARBA" id="ARBA00023128"/>
    </source>
</evidence>
<dbReference type="OrthoDB" id="268414at2759"/>
<evidence type="ECO:0000256" key="4">
    <source>
        <dbReference type="ARBA" id="ARBA00008006"/>
    </source>
</evidence>
<name>A0A9D4TNB3_CHLVU</name>
<keyword evidence="6" id="KW-0813">Transport</keyword>
<keyword evidence="7" id="KW-0679">Respiratory chain</keyword>
<evidence type="ECO:0000256" key="2">
    <source>
        <dbReference type="ARBA" id="ARBA00004569"/>
    </source>
</evidence>
<dbReference type="EMBL" id="SIDB01000007">
    <property type="protein sequence ID" value="KAI3430433.1"/>
    <property type="molecule type" value="Genomic_DNA"/>
</dbReference>
<evidence type="ECO:0000256" key="1">
    <source>
        <dbReference type="ARBA" id="ARBA00003195"/>
    </source>
</evidence>
<evidence type="ECO:0000256" key="8">
    <source>
        <dbReference type="ARBA" id="ARBA00022792"/>
    </source>
</evidence>
<comment type="caution">
    <text evidence="13">The sequence shown here is derived from an EMBL/GenBank/DDBJ whole genome shotgun (WGS) entry which is preliminary data.</text>
</comment>
<dbReference type="Proteomes" id="UP001055712">
    <property type="component" value="Unassembled WGS sequence"/>
</dbReference>
<keyword evidence="8" id="KW-0999">Mitochondrion inner membrane</keyword>
<sequence>MAGDDAPVMKATQEEMAAANIDMASRDYCAHILIKLNECRRATLFAPWKCEHERHSYEKCQYKDYKRRVQAQTQAQNA</sequence>
<dbReference type="GO" id="GO:0005758">
    <property type="term" value="C:mitochondrial intermembrane space"/>
    <property type="evidence" value="ECO:0007669"/>
    <property type="project" value="UniProtKB-SubCell"/>
</dbReference>
<reference evidence="13" key="2">
    <citation type="submission" date="2020-11" db="EMBL/GenBank/DDBJ databases">
        <authorList>
            <person name="Cecchin M."/>
            <person name="Marcolungo L."/>
            <person name="Rossato M."/>
            <person name="Girolomoni L."/>
            <person name="Cosentino E."/>
            <person name="Cuine S."/>
            <person name="Li-Beisson Y."/>
            <person name="Delledonne M."/>
            <person name="Ballottari M."/>
        </authorList>
    </citation>
    <scope>NUCLEOTIDE SEQUENCE</scope>
    <source>
        <strain evidence="13">211/11P</strain>
        <tissue evidence="13">Whole cell</tissue>
    </source>
</reference>
<dbReference type="InterPro" id="IPR008698">
    <property type="entry name" value="NDUB7"/>
</dbReference>
<evidence type="ECO:0000256" key="6">
    <source>
        <dbReference type="ARBA" id="ARBA00022448"/>
    </source>
</evidence>
<keyword evidence="10" id="KW-0496">Mitochondrion</keyword>
<dbReference type="Pfam" id="PF05676">
    <property type="entry name" value="NDUF_B7"/>
    <property type="match status" value="1"/>
</dbReference>
<evidence type="ECO:0000313" key="13">
    <source>
        <dbReference type="EMBL" id="KAI3430433.1"/>
    </source>
</evidence>
<gene>
    <name evidence="13" type="ORF">D9Q98_005028</name>
</gene>
<keyword evidence="11" id="KW-0472">Membrane</keyword>
<comment type="subcellular location">
    <subcellularLocation>
        <location evidence="3">Mitochondrion inner membrane</location>
        <topology evidence="3">Peripheral membrane protein</topology>
    </subcellularLocation>
    <subcellularLocation>
        <location evidence="2">Mitochondrion intermembrane space</location>
    </subcellularLocation>
</comment>
<organism evidence="13 14">
    <name type="scientific">Chlorella vulgaris</name>
    <name type="common">Green alga</name>
    <dbReference type="NCBI Taxonomy" id="3077"/>
    <lineage>
        <taxon>Eukaryota</taxon>
        <taxon>Viridiplantae</taxon>
        <taxon>Chlorophyta</taxon>
        <taxon>core chlorophytes</taxon>
        <taxon>Trebouxiophyceae</taxon>
        <taxon>Chlorellales</taxon>
        <taxon>Chlorellaceae</taxon>
        <taxon>Chlorella clade</taxon>
        <taxon>Chlorella</taxon>
    </lineage>
</organism>
<accession>A0A9D4TNB3</accession>
<dbReference type="PROSITE" id="PS51808">
    <property type="entry name" value="CHCH"/>
    <property type="match status" value="1"/>
</dbReference>
<comment type="function">
    <text evidence="1">Accessory subunit of the mitochondrial membrane respiratory chain NADH dehydrogenase (Complex I), that is believed not to be involved in catalysis. Complex I functions in the transfer of electrons from NADH to the respiratory chain. The immediate electron acceptor for the enzyme is believed to be ubiquinone.</text>
</comment>
<evidence type="ECO:0000256" key="11">
    <source>
        <dbReference type="ARBA" id="ARBA00023136"/>
    </source>
</evidence>
<evidence type="ECO:0000256" key="5">
    <source>
        <dbReference type="ARBA" id="ARBA00018677"/>
    </source>
</evidence>
<evidence type="ECO:0000256" key="3">
    <source>
        <dbReference type="ARBA" id="ARBA00004637"/>
    </source>
</evidence>
<evidence type="ECO:0000256" key="12">
    <source>
        <dbReference type="ARBA" id="ARBA00023157"/>
    </source>
</evidence>
<keyword evidence="14" id="KW-1185">Reference proteome</keyword>
<comment type="similarity">
    <text evidence="4">Belongs to the complex I NDUFB7 subunit family.</text>
</comment>
<dbReference type="PANTHER" id="PTHR20900:SF0">
    <property type="entry name" value="NADH DEHYDROGENASE [UBIQUINONE] 1 BETA SUBCOMPLEX SUBUNIT 7"/>
    <property type="match status" value="1"/>
</dbReference>
<dbReference type="PANTHER" id="PTHR20900">
    <property type="entry name" value="NADH:UBIQUINONE OXIDOREDUCTASE B18-LIKE SUBUNIT"/>
    <property type="match status" value="1"/>
</dbReference>
<keyword evidence="9" id="KW-0249">Electron transport</keyword>
<protein>
    <recommendedName>
        <fullName evidence="5">NADH dehydrogenase [ubiquinone] 1 beta subcomplex subunit 7</fullName>
    </recommendedName>
</protein>
<evidence type="ECO:0000256" key="7">
    <source>
        <dbReference type="ARBA" id="ARBA00022660"/>
    </source>
</evidence>